<sequence>MSHQSRSYGSGYSGFINAFSTAELEEWLFGFSSHPSSSMSFWDWANYPNSTPPSPPTLEALSMSSSPSPPLGDVPEAALAFYAFLEGKYDPRLFVPDPLSFSNN</sequence>
<keyword evidence="2" id="KW-1185">Reference proteome</keyword>
<accession>A0A9Q3I245</accession>
<organism evidence="1 2">
    <name type="scientific">Austropuccinia psidii MF-1</name>
    <dbReference type="NCBI Taxonomy" id="1389203"/>
    <lineage>
        <taxon>Eukaryota</taxon>
        <taxon>Fungi</taxon>
        <taxon>Dikarya</taxon>
        <taxon>Basidiomycota</taxon>
        <taxon>Pucciniomycotina</taxon>
        <taxon>Pucciniomycetes</taxon>
        <taxon>Pucciniales</taxon>
        <taxon>Sphaerophragmiaceae</taxon>
        <taxon>Austropuccinia</taxon>
    </lineage>
</organism>
<dbReference type="EMBL" id="AVOT02031671">
    <property type="protein sequence ID" value="MBW0525248.1"/>
    <property type="molecule type" value="Genomic_DNA"/>
</dbReference>
<dbReference type="AlphaFoldDB" id="A0A9Q3I245"/>
<name>A0A9Q3I245_9BASI</name>
<evidence type="ECO:0000313" key="1">
    <source>
        <dbReference type="EMBL" id="MBW0525248.1"/>
    </source>
</evidence>
<proteinExistence type="predicted"/>
<protein>
    <submittedName>
        <fullName evidence="1">Uncharacterized protein</fullName>
    </submittedName>
</protein>
<gene>
    <name evidence="1" type="ORF">O181_064963</name>
</gene>
<evidence type="ECO:0000313" key="2">
    <source>
        <dbReference type="Proteomes" id="UP000765509"/>
    </source>
</evidence>
<reference evidence="1" key="1">
    <citation type="submission" date="2021-03" db="EMBL/GenBank/DDBJ databases">
        <title>Draft genome sequence of rust myrtle Austropuccinia psidii MF-1, a brazilian biotype.</title>
        <authorList>
            <person name="Quecine M.C."/>
            <person name="Pachon D.M.R."/>
            <person name="Bonatelli M.L."/>
            <person name="Correr F.H."/>
            <person name="Franceschini L.M."/>
            <person name="Leite T.F."/>
            <person name="Margarido G.R.A."/>
            <person name="Almeida C.A."/>
            <person name="Ferrarezi J.A."/>
            <person name="Labate C.A."/>
        </authorList>
    </citation>
    <scope>NUCLEOTIDE SEQUENCE</scope>
    <source>
        <strain evidence="1">MF-1</strain>
    </source>
</reference>
<dbReference type="Proteomes" id="UP000765509">
    <property type="component" value="Unassembled WGS sequence"/>
</dbReference>
<comment type="caution">
    <text evidence="1">The sequence shown here is derived from an EMBL/GenBank/DDBJ whole genome shotgun (WGS) entry which is preliminary data.</text>
</comment>